<accession>A0A813IWV9</accession>
<feature type="non-terminal residue" evidence="2">
    <location>
        <position position="82"/>
    </location>
</feature>
<name>A0A813IWV9_POLGL</name>
<evidence type="ECO:0000256" key="1">
    <source>
        <dbReference type="SAM" id="MobiDB-lite"/>
    </source>
</evidence>
<organism evidence="2 3">
    <name type="scientific">Polarella glacialis</name>
    <name type="common">Dinoflagellate</name>
    <dbReference type="NCBI Taxonomy" id="89957"/>
    <lineage>
        <taxon>Eukaryota</taxon>
        <taxon>Sar</taxon>
        <taxon>Alveolata</taxon>
        <taxon>Dinophyceae</taxon>
        <taxon>Suessiales</taxon>
        <taxon>Suessiaceae</taxon>
        <taxon>Polarella</taxon>
    </lineage>
</organism>
<evidence type="ECO:0000313" key="3">
    <source>
        <dbReference type="Proteomes" id="UP000626109"/>
    </source>
</evidence>
<dbReference type="Proteomes" id="UP000626109">
    <property type="component" value="Unassembled WGS sequence"/>
</dbReference>
<dbReference type="EMBL" id="CAJNNW010015697">
    <property type="protein sequence ID" value="CAE8658034.1"/>
    <property type="molecule type" value="Genomic_DNA"/>
</dbReference>
<proteinExistence type="predicted"/>
<comment type="caution">
    <text evidence="2">The sequence shown here is derived from an EMBL/GenBank/DDBJ whole genome shotgun (WGS) entry which is preliminary data.</text>
</comment>
<dbReference type="AlphaFoldDB" id="A0A813IWV9"/>
<reference evidence="2" key="1">
    <citation type="submission" date="2021-02" db="EMBL/GenBank/DDBJ databases">
        <authorList>
            <person name="Dougan E. K."/>
            <person name="Rhodes N."/>
            <person name="Thang M."/>
            <person name="Chan C."/>
        </authorList>
    </citation>
    <scope>NUCLEOTIDE SEQUENCE</scope>
</reference>
<feature type="region of interest" description="Disordered" evidence="1">
    <location>
        <begin position="1"/>
        <end position="35"/>
    </location>
</feature>
<evidence type="ECO:0000313" key="2">
    <source>
        <dbReference type="EMBL" id="CAE8658034.1"/>
    </source>
</evidence>
<feature type="non-terminal residue" evidence="2">
    <location>
        <position position="1"/>
    </location>
</feature>
<sequence>VQQRPLHCVPFEARSRWPKPSSPSMGAPPQQPELTASLKPALCSDMDLEGATVALLQSLKTAKSVPGKELLRIVDLHAGSCE</sequence>
<gene>
    <name evidence="2" type="ORF">PGLA2088_LOCUS13211</name>
</gene>
<protein>
    <submittedName>
        <fullName evidence="2">Uncharacterized protein</fullName>
    </submittedName>
</protein>